<evidence type="ECO:0000256" key="1">
    <source>
        <dbReference type="SAM" id="Phobius"/>
    </source>
</evidence>
<feature type="transmembrane region" description="Helical" evidence="1">
    <location>
        <begin position="6"/>
        <end position="25"/>
    </location>
</feature>
<dbReference type="Proteomes" id="UP000825935">
    <property type="component" value="Chromosome 1"/>
</dbReference>
<dbReference type="OrthoDB" id="1922696at2759"/>
<dbReference type="AlphaFoldDB" id="A0A8T2VN97"/>
<keyword evidence="3" id="KW-1185">Reference proteome</keyword>
<name>A0A8T2VN97_CERRI</name>
<keyword evidence="1" id="KW-0472">Membrane</keyword>
<proteinExistence type="predicted"/>
<feature type="transmembrane region" description="Helical" evidence="1">
    <location>
        <begin position="37"/>
        <end position="66"/>
    </location>
</feature>
<feature type="transmembrane region" description="Helical" evidence="1">
    <location>
        <begin position="238"/>
        <end position="259"/>
    </location>
</feature>
<dbReference type="EMBL" id="CM035406">
    <property type="protein sequence ID" value="KAH7447025.1"/>
    <property type="molecule type" value="Genomic_DNA"/>
</dbReference>
<reference evidence="2" key="1">
    <citation type="submission" date="2021-08" db="EMBL/GenBank/DDBJ databases">
        <title>WGS assembly of Ceratopteris richardii.</title>
        <authorList>
            <person name="Marchant D.B."/>
            <person name="Chen G."/>
            <person name="Jenkins J."/>
            <person name="Shu S."/>
            <person name="Leebens-Mack J."/>
            <person name="Grimwood J."/>
            <person name="Schmutz J."/>
            <person name="Soltis P."/>
            <person name="Soltis D."/>
            <person name="Chen Z.-H."/>
        </authorList>
    </citation>
    <scope>NUCLEOTIDE SEQUENCE</scope>
    <source>
        <strain evidence="2">Whitten #5841</strain>
        <tissue evidence="2">Leaf</tissue>
    </source>
</reference>
<comment type="caution">
    <text evidence="2">The sequence shown here is derived from an EMBL/GenBank/DDBJ whole genome shotgun (WGS) entry which is preliminary data.</text>
</comment>
<organism evidence="2 3">
    <name type="scientific">Ceratopteris richardii</name>
    <name type="common">Triangle waterfern</name>
    <dbReference type="NCBI Taxonomy" id="49495"/>
    <lineage>
        <taxon>Eukaryota</taxon>
        <taxon>Viridiplantae</taxon>
        <taxon>Streptophyta</taxon>
        <taxon>Embryophyta</taxon>
        <taxon>Tracheophyta</taxon>
        <taxon>Polypodiopsida</taxon>
        <taxon>Polypodiidae</taxon>
        <taxon>Polypodiales</taxon>
        <taxon>Pteridineae</taxon>
        <taxon>Pteridaceae</taxon>
        <taxon>Parkerioideae</taxon>
        <taxon>Ceratopteris</taxon>
    </lineage>
</organism>
<sequence>MALEAFIFGAPVVAAMLGVPMWHSISECRRGSGRQFFLLRWWLVCALIILMSLIAGLVFGVSGFFFSDASPSSSPRTFQMSSNCKILSSSVDLRWSKICLPRSLSPSEDSIKMRSKFRCYFEYYWASVFKVEFKPSSSDTPIKAVSEVPKAALPSYCRPGFGSVWTLKEKYQVNGTFPCKYTPGHLVLVDIADDLFIRCQSEKVTPFNFFKQACMGLLLLEEWVFSSQNQPGNAFRKVLGYISVAACFSMLVAGFSRMICRIHFMLHGPEGFSSIEMLYLEVRVQFTCILLICTLWASWYNGHMEDLVFFIRQLLVRFR</sequence>
<dbReference type="PANTHER" id="PTHR36779:SF1">
    <property type="entry name" value="OS04G0600400 PROTEIN"/>
    <property type="match status" value="1"/>
</dbReference>
<dbReference type="PANTHER" id="PTHR36779">
    <property type="entry name" value="OSJNBA0083N12.13 PROTEIN"/>
    <property type="match status" value="1"/>
</dbReference>
<dbReference type="OMA" id="AWLAIEY"/>
<gene>
    <name evidence="2" type="ORF">KP509_01G087800</name>
</gene>
<evidence type="ECO:0000313" key="2">
    <source>
        <dbReference type="EMBL" id="KAH7447025.1"/>
    </source>
</evidence>
<protein>
    <submittedName>
        <fullName evidence="2">Uncharacterized protein</fullName>
    </submittedName>
</protein>
<evidence type="ECO:0000313" key="3">
    <source>
        <dbReference type="Proteomes" id="UP000825935"/>
    </source>
</evidence>
<feature type="transmembrane region" description="Helical" evidence="1">
    <location>
        <begin position="280"/>
        <end position="299"/>
    </location>
</feature>
<accession>A0A8T2VN97</accession>
<keyword evidence="1" id="KW-0812">Transmembrane</keyword>
<keyword evidence="1" id="KW-1133">Transmembrane helix</keyword>